<evidence type="ECO:0000313" key="3">
    <source>
        <dbReference type="Proteomes" id="UP001284654"/>
    </source>
</evidence>
<feature type="signal peptide" evidence="1">
    <location>
        <begin position="1"/>
        <end position="23"/>
    </location>
</feature>
<organism evidence="2 3">
    <name type="scientific">Acinetobacter indicus</name>
    <dbReference type="NCBI Taxonomy" id="756892"/>
    <lineage>
        <taxon>Bacteria</taxon>
        <taxon>Pseudomonadati</taxon>
        <taxon>Pseudomonadota</taxon>
        <taxon>Gammaproteobacteria</taxon>
        <taxon>Moraxellales</taxon>
        <taxon>Moraxellaceae</taxon>
        <taxon>Acinetobacter</taxon>
    </lineage>
</organism>
<dbReference type="RefSeq" id="WP_317306813.1">
    <property type="nucleotide sequence ID" value="NZ_JAWJYY010000002.1"/>
</dbReference>
<dbReference type="EMBL" id="JAWJYY010000002">
    <property type="protein sequence ID" value="MDV4317048.1"/>
    <property type="molecule type" value="Genomic_DNA"/>
</dbReference>
<evidence type="ECO:0008006" key="4">
    <source>
        <dbReference type="Google" id="ProtNLM"/>
    </source>
</evidence>
<protein>
    <recommendedName>
        <fullName evidence="4">DUF1311 domain-containing protein</fullName>
    </recommendedName>
</protein>
<dbReference type="AlphaFoldDB" id="A0AAW8Z316"/>
<comment type="caution">
    <text evidence="2">The sequence shown here is derived from an EMBL/GenBank/DDBJ whole genome shotgun (WGS) entry which is preliminary data.</text>
</comment>
<accession>A0AAW8Z316</accession>
<reference evidence="2" key="1">
    <citation type="submission" date="2023-10" db="EMBL/GenBank/DDBJ databases">
        <authorList>
            <person name="Sykes E.M.E."/>
            <person name="Khan I.U.H."/>
            <person name="Kumar A."/>
        </authorList>
    </citation>
    <scope>NUCLEOTIDE SEQUENCE</scope>
    <source>
        <strain evidence="2">IK5</strain>
    </source>
</reference>
<feature type="chain" id="PRO_5043544221" description="DUF1311 domain-containing protein" evidence="1">
    <location>
        <begin position="24"/>
        <end position="154"/>
    </location>
</feature>
<proteinExistence type="predicted"/>
<evidence type="ECO:0000313" key="2">
    <source>
        <dbReference type="EMBL" id="MDV4317048.1"/>
    </source>
</evidence>
<sequence>MIQALKYALASSILLISTTQTYANNECTIYYSTNATLEALIKEKKFVFDNYDKVCKLLRSANAAVDIVTAGQISPYQTSSAVQIRLQDLELSKQGLNLYSKHHIWLRYNSERTSAAQEKDIYGIAMVALNNIDQDLVDDLNLQRAALKRYIAKK</sequence>
<keyword evidence="1" id="KW-0732">Signal</keyword>
<evidence type="ECO:0000256" key="1">
    <source>
        <dbReference type="SAM" id="SignalP"/>
    </source>
</evidence>
<name>A0AAW8Z316_9GAMM</name>
<gene>
    <name evidence="2" type="ORF">MSG88_15120</name>
</gene>
<dbReference type="Proteomes" id="UP001284654">
    <property type="component" value="Unassembled WGS sequence"/>
</dbReference>